<evidence type="ECO:0000313" key="1">
    <source>
        <dbReference type="EMBL" id="MBB4845158.1"/>
    </source>
</evidence>
<proteinExistence type="predicted"/>
<dbReference type="InterPro" id="IPR001387">
    <property type="entry name" value="Cro/C1-type_HTH"/>
</dbReference>
<comment type="caution">
    <text evidence="1">The sequence shown here is derived from an EMBL/GenBank/DDBJ whole genome shotgun (WGS) entry which is preliminary data.</text>
</comment>
<dbReference type="InterPro" id="IPR010982">
    <property type="entry name" value="Lambda_DNA-bd_dom_sf"/>
</dbReference>
<dbReference type="GO" id="GO:0003677">
    <property type="term" value="F:DNA binding"/>
    <property type="evidence" value="ECO:0007669"/>
    <property type="project" value="InterPro"/>
</dbReference>
<organism evidence="1 2">
    <name type="scientific">Roseateles oligotrophus</name>
    <dbReference type="NCBI Taxonomy" id="1769250"/>
    <lineage>
        <taxon>Bacteria</taxon>
        <taxon>Pseudomonadati</taxon>
        <taxon>Pseudomonadota</taxon>
        <taxon>Betaproteobacteria</taxon>
        <taxon>Burkholderiales</taxon>
        <taxon>Sphaerotilaceae</taxon>
        <taxon>Roseateles</taxon>
    </lineage>
</organism>
<protein>
    <submittedName>
        <fullName evidence="1">Transcriptional regulator with XRE-family HTH domain</fullName>
    </submittedName>
</protein>
<dbReference type="CDD" id="cd00093">
    <property type="entry name" value="HTH_XRE"/>
    <property type="match status" value="1"/>
</dbReference>
<reference evidence="1 2" key="1">
    <citation type="submission" date="2020-08" db="EMBL/GenBank/DDBJ databases">
        <title>Functional genomics of gut bacteria from endangered species of beetles.</title>
        <authorList>
            <person name="Carlos-Shanley C."/>
        </authorList>
    </citation>
    <scope>NUCLEOTIDE SEQUENCE [LARGE SCALE GENOMIC DNA]</scope>
    <source>
        <strain evidence="1 2">S00239</strain>
    </source>
</reference>
<dbReference type="AlphaFoldDB" id="A0A840LG15"/>
<name>A0A840LG15_9BURK</name>
<dbReference type="Gene3D" id="1.10.260.40">
    <property type="entry name" value="lambda repressor-like DNA-binding domains"/>
    <property type="match status" value="1"/>
</dbReference>
<dbReference type="Proteomes" id="UP000562027">
    <property type="component" value="Unassembled WGS sequence"/>
</dbReference>
<accession>A0A840LG15</accession>
<sequence>MPRPLQLNQTAPFAVRDGALRIGERLTMARKRRRLTLRELAAKAGISYDTARAVEAGNLQTGLGAYLAMLWAMGLESEIQAFADPERDEEGKQLELTRLPQRVRHRKERLDDEF</sequence>
<gene>
    <name evidence="1" type="ORF">HNP55_003704</name>
</gene>
<dbReference type="SUPFAM" id="SSF47413">
    <property type="entry name" value="lambda repressor-like DNA-binding domains"/>
    <property type="match status" value="1"/>
</dbReference>
<keyword evidence="2" id="KW-1185">Reference proteome</keyword>
<dbReference type="EMBL" id="JACHLP010000007">
    <property type="protein sequence ID" value="MBB4845158.1"/>
    <property type="molecule type" value="Genomic_DNA"/>
</dbReference>
<dbReference type="RefSeq" id="WP_184302660.1">
    <property type="nucleotide sequence ID" value="NZ_JACHLP010000007.1"/>
</dbReference>
<evidence type="ECO:0000313" key="2">
    <source>
        <dbReference type="Proteomes" id="UP000562027"/>
    </source>
</evidence>